<evidence type="ECO:0000313" key="6">
    <source>
        <dbReference type="Proteomes" id="UP001271007"/>
    </source>
</evidence>
<sequence>MKFTTTLLATLGALAFTSAETVSVSYDTVYDNASGALTSVACSDGSNGLITKYKYNTFGQIPHFPNIGGSSTIPSWNAATCGQCYALTYKGKTVNVLAIDTAPSGFNIAEGAMNNLTGGQAVALGRVTATIKKVGVAKCGLTPKRDLREMEFTA</sequence>
<evidence type="ECO:0000256" key="2">
    <source>
        <dbReference type="ARBA" id="ARBA00010421"/>
    </source>
</evidence>
<protein>
    <recommendedName>
        <fullName evidence="7">Cerato-platanin</fullName>
    </recommendedName>
</protein>
<comment type="caution">
    <text evidence="5">The sequence shown here is derived from an EMBL/GenBank/DDBJ whole genome shotgun (WGS) entry which is preliminary data.</text>
</comment>
<feature type="chain" id="PRO_5042608968" description="Cerato-platanin" evidence="4">
    <location>
        <begin position="20"/>
        <end position="154"/>
    </location>
</feature>
<accession>A0AAJ0D8T5</accession>
<gene>
    <name evidence="5" type="ORF">LTR09_009439</name>
</gene>
<comment type="subcellular location">
    <subcellularLocation>
        <location evidence="1">Secreted</location>
    </subcellularLocation>
</comment>
<dbReference type="EMBL" id="JAWDJX010000041">
    <property type="protein sequence ID" value="KAK3049261.1"/>
    <property type="molecule type" value="Genomic_DNA"/>
</dbReference>
<evidence type="ECO:0008006" key="7">
    <source>
        <dbReference type="Google" id="ProtNLM"/>
    </source>
</evidence>
<keyword evidence="4" id="KW-0732">Signal</keyword>
<organism evidence="5 6">
    <name type="scientific">Extremus antarcticus</name>
    <dbReference type="NCBI Taxonomy" id="702011"/>
    <lineage>
        <taxon>Eukaryota</taxon>
        <taxon>Fungi</taxon>
        <taxon>Dikarya</taxon>
        <taxon>Ascomycota</taxon>
        <taxon>Pezizomycotina</taxon>
        <taxon>Dothideomycetes</taxon>
        <taxon>Dothideomycetidae</taxon>
        <taxon>Mycosphaerellales</taxon>
        <taxon>Extremaceae</taxon>
        <taxon>Extremus</taxon>
    </lineage>
</organism>
<dbReference type="InterPro" id="IPR036908">
    <property type="entry name" value="RlpA-like_sf"/>
</dbReference>
<dbReference type="Proteomes" id="UP001271007">
    <property type="component" value="Unassembled WGS sequence"/>
</dbReference>
<dbReference type="GO" id="GO:0005576">
    <property type="term" value="C:extracellular region"/>
    <property type="evidence" value="ECO:0007669"/>
    <property type="project" value="UniProtKB-SubCell"/>
</dbReference>
<dbReference type="SUPFAM" id="SSF50685">
    <property type="entry name" value="Barwin-like endoglucanases"/>
    <property type="match status" value="1"/>
</dbReference>
<keyword evidence="3" id="KW-0964">Secreted</keyword>
<evidence type="ECO:0000313" key="5">
    <source>
        <dbReference type="EMBL" id="KAK3049261.1"/>
    </source>
</evidence>
<evidence type="ECO:0000256" key="4">
    <source>
        <dbReference type="SAM" id="SignalP"/>
    </source>
</evidence>
<comment type="similarity">
    <text evidence="2">Belongs to the cerato-platanin family.</text>
</comment>
<feature type="signal peptide" evidence="4">
    <location>
        <begin position="1"/>
        <end position="19"/>
    </location>
</feature>
<keyword evidence="6" id="KW-1185">Reference proteome</keyword>
<proteinExistence type="inferred from homology"/>
<reference evidence="5" key="1">
    <citation type="submission" date="2023-04" db="EMBL/GenBank/DDBJ databases">
        <title>Black Yeasts Isolated from many extreme environments.</title>
        <authorList>
            <person name="Coleine C."/>
            <person name="Stajich J.E."/>
            <person name="Selbmann L."/>
        </authorList>
    </citation>
    <scope>NUCLEOTIDE SEQUENCE</scope>
    <source>
        <strain evidence="5">CCFEE 5312</strain>
    </source>
</reference>
<dbReference type="Gene3D" id="2.40.40.10">
    <property type="entry name" value="RlpA-like domain"/>
    <property type="match status" value="1"/>
</dbReference>
<evidence type="ECO:0000256" key="3">
    <source>
        <dbReference type="ARBA" id="ARBA00022525"/>
    </source>
</evidence>
<dbReference type="InterPro" id="IPR010829">
    <property type="entry name" value="Cerato-platanin"/>
</dbReference>
<dbReference type="Pfam" id="PF07249">
    <property type="entry name" value="Cerato-platanin"/>
    <property type="match status" value="1"/>
</dbReference>
<evidence type="ECO:0000256" key="1">
    <source>
        <dbReference type="ARBA" id="ARBA00004613"/>
    </source>
</evidence>
<name>A0AAJ0D8T5_9PEZI</name>
<dbReference type="AlphaFoldDB" id="A0AAJ0D8T5"/>
<dbReference type="CDD" id="cd22778">
    <property type="entry name" value="DPBB_CEPL-like"/>
    <property type="match status" value="1"/>
</dbReference>